<keyword evidence="1" id="KW-0479">Metal-binding</keyword>
<evidence type="ECO:0000256" key="2">
    <source>
        <dbReference type="ARBA" id="ARBA00023004"/>
    </source>
</evidence>
<evidence type="ECO:0000256" key="1">
    <source>
        <dbReference type="ARBA" id="ARBA00022723"/>
    </source>
</evidence>
<reference evidence="7" key="1">
    <citation type="journal article" date="2019" name="Int. J. Syst. Evol. Microbiol.">
        <title>The Global Catalogue of Microorganisms (GCM) 10K type strain sequencing project: providing services to taxonomists for standard genome sequencing and annotation.</title>
        <authorList>
            <consortium name="The Broad Institute Genomics Platform"/>
            <consortium name="The Broad Institute Genome Sequencing Center for Infectious Disease"/>
            <person name="Wu L."/>
            <person name="Ma J."/>
        </authorList>
    </citation>
    <scope>NUCLEOTIDE SEQUENCE [LARGE SCALE GENOMIC DNA]</scope>
    <source>
        <strain evidence="7">CGMCC 1.19062</strain>
    </source>
</reference>
<dbReference type="NCBIfam" id="NF033668">
    <property type="entry name" value="rSAM_PA0069"/>
    <property type="match status" value="1"/>
</dbReference>
<dbReference type="PANTHER" id="PTHR43432">
    <property type="entry name" value="SLR0285 PROTEIN"/>
    <property type="match status" value="1"/>
</dbReference>
<protein>
    <submittedName>
        <fullName evidence="6">PA0069 family radical SAM protein</fullName>
    </submittedName>
</protein>
<dbReference type="SFLD" id="SFLDG01084">
    <property type="entry name" value="Uncharacterised_Radical_SAM_Su"/>
    <property type="match status" value="1"/>
</dbReference>
<dbReference type="Gene3D" id="3.80.30.30">
    <property type="match status" value="1"/>
</dbReference>
<feature type="domain" description="Radical SAM core" evidence="5">
    <location>
        <begin position="67"/>
        <end position="304"/>
    </location>
</feature>
<dbReference type="EMBL" id="JBHUIP010000016">
    <property type="protein sequence ID" value="MFD2265387.1"/>
    <property type="molecule type" value="Genomic_DNA"/>
</dbReference>
<accession>A0ABW5DWU8</accession>
<dbReference type="Proteomes" id="UP001597295">
    <property type="component" value="Unassembled WGS sequence"/>
</dbReference>
<evidence type="ECO:0000256" key="4">
    <source>
        <dbReference type="SAM" id="MobiDB-lite"/>
    </source>
</evidence>
<feature type="region of interest" description="Disordered" evidence="4">
    <location>
        <begin position="1"/>
        <end position="22"/>
    </location>
</feature>
<dbReference type="InterPro" id="IPR007197">
    <property type="entry name" value="rSAM"/>
</dbReference>
<keyword evidence="2" id="KW-0408">Iron</keyword>
<dbReference type="PANTHER" id="PTHR43432:SF3">
    <property type="entry name" value="SLR0285 PROTEIN"/>
    <property type="match status" value="1"/>
</dbReference>
<dbReference type="SMART" id="SM00729">
    <property type="entry name" value="Elp3"/>
    <property type="match status" value="1"/>
</dbReference>
<dbReference type="Pfam" id="PF04055">
    <property type="entry name" value="Radical_SAM"/>
    <property type="match status" value="1"/>
</dbReference>
<comment type="caution">
    <text evidence="6">The sequence shown here is derived from an EMBL/GenBank/DDBJ whole genome shotgun (WGS) entry which is preliminary data.</text>
</comment>
<dbReference type="InterPro" id="IPR058240">
    <property type="entry name" value="rSAM_sf"/>
</dbReference>
<name>A0ABW5DWU8_9PROT</name>
<sequence>MSQPEDMPDRARKGRGAVSNRGSRFLAQTRHLVDDGWGSAEEEWEQAPQTEITYDTARSAITYNKSPDLPFDRSLNPYKGCEHGCVYCFARPGHAWLGLSPGLDFETKLSVKPNIAQSLIDDLRAKTYKPAPIALGTATDPYQPIEREFGLTRQALEVLAAANHPVAITTKSPLVTRDIDILRDMAKKGLARVAMSVTTLDRTLARHLEPRAATPDKRLAAIAELTEAGIPTNISFSPVIPALTDNEIETVLKAGREAGATSASMLLIRLPLEIKDLFREWLDQHYPDRADRVESLIRQCRDGKLYQADFGTRFKGTGAYADLINQRFKLTKQRLGFEKREWVFDLSLFRPPVKAGDQLSFF</sequence>
<keyword evidence="3" id="KW-0411">Iron-sulfur</keyword>
<evidence type="ECO:0000256" key="3">
    <source>
        <dbReference type="ARBA" id="ARBA00023014"/>
    </source>
</evidence>
<evidence type="ECO:0000313" key="7">
    <source>
        <dbReference type="Proteomes" id="UP001597295"/>
    </source>
</evidence>
<dbReference type="SUPFAM" id="SSF102114">
    <property type="entry name" value="Radical SAM enzymes"/>
    <property type="match status" value="1"/>
</dbReference>
<proteinExistence type="predicted"/>
<organism evidence="6 7">
    <name type="scientific">Lacibacterium aquatile</name>
    <dbReference type="NCBI Taxonomy" id="1168082"/>
    <lineage>
        <taxon>Bacteria</taxon>
        <taxon>Pseudomonadati</taxon>
        <taxon>Pseudomonadota</taxon>
        <taxon>Alphaproteobacteria</taxon>
        <taxon>Rhodospirillales</taxon>
        <taxon>Rhodospirillaceae</taxon>
    </lineage>
</organism>
<dbReference type="InterPro" id="IPR006638">
    <property type="entry name" value="Elp3/MiaA/NifB-like_rSAM"/>
</dbReference>
<dbReference type="SFLD" id="SFLDS00029">
    <property type="entry name" value="Radical_SAM"/>
    <property type="match status" value="1"/>
</dbReference>
<dbReference type="PROSITE" id="PS51918">
    <property type="entry name" value="RADICAL_SAM"/>
    <property type="match status" value="1"/>
</dbReference>
<evidence type="ECO:0000259" key="5">
    <source>
        <dbReference type="PROSITE" id="PS51918"/>
    </source>
</evidence>
<evidence type="ECO:0000313" key="6">
    <source>
        <dbReference type="EMBL" id="MFD2265387.1"/>
    </source>
</evidence>
<dbReference type="InterPro" id="IPR040086">
    <property type="entry name" value="MJ0683-like"/>
</dbReference>
<dbReference type="RefSeq" id="WP_379878671.1">
    <property type="nucleotide sequence ID" value="NZ_JBHUIP010000016.1"/>
</dbReference>
<dbReference type="CDD" id="cd01335">
    <property type="entry name" value="Radical_SAM"/>
    <property type="match status" value="1"/>
</dbReference>
<gene>
    <name evidence="6" type="ORF">ACFSM5_20965</name>
</gene>
<keyword evidence="7" id="KW-1185">Reference proteome</keyword>